<evidence type="ECO:0000256" key="7">
    <source>
        <dbReference type="ARBA" id="ARBA00022984"/>
    </source>
</evidence>
<evidence type="ECO:0000256" key="3">
    <source>
        <dbReference type="ARBA" id="ARBA00022618"/>
    </source>
</evidence>
<feature type="domain" description="Mur ligase N-terminal catalytic" evidence="10">
    <location>
        <begin position="22"/>
        <end position="69"/>
    </location>
</feature>
<keyword evidence="6" id="KW-0133">Cell shape</keyword>
<dbReference type="InterPro" id="IPR035911">
    <property type="entry name" value="MurE/MurF_N"/>
</dbReference>
<evidence type="ECO:0000256" key="8">
    <source>
        <dbReference type="ARBA" id="ARBA00023306"/>
    </source>
</evidence>
<keyword evidence="2 12" id="KW-0436">Ligase</keyword>
<evidence type="ECO:0000256" key="4">
    <source>
        <dbReference type="ARBA" id="ARBA00022741"/>
    </source>
</evidence>
<evidence type="ECO:0000259" key="10">
    <source>
        <dbReference type="Pfam" id="PF01225"/>
    </source>
</evidence>
<dbReference type="SUPFAM" id="SSF53244">
    <property type="entry name" value="MurD-like peptide ligases, peptide-binding domain"/>
    <property type="match status" value="1"/>
</dbReference>
<dbReference type="InterPro" id="IPR005863">
    <property type="entry name" value="UDP-N-AcMur_synth"/>
</dbReference>
<dbReference type="GO" id="GO:0071555">
    <property type="term" value="P:cell wall organization"/>
    <property type="evidence" value="ECO:0007669"/>
    <property type="project" value="UniProtKB-KW"/>
</dbReference>
<keyword evidence="9" id="KW-0961">Cell wall biogenesis/degradation</keyword>
<dbReference type="Proteomes" id="UP000886786">
    <property type="component" value="Unassembled WGS sequence"/>
</dbReference>
<feature type="domain" description="Mur ligase central" evidence="11">
    <location>
        <begin position="103"/>
        <end position="266"/>
    </location>
</feature>
<dbReference type="Gene3D" id="3.40.1390.10">
    <property type="entry name" value="MurE/MurF, N-terminal domain"/>
    <property type="match status" value="1"/>
</dbReference>
<keyword evidence="1" id="KW-0963">Cytoplasm</keyword>
<comment type="caution">
    <text evidence="12">The sequence shown here is derived from an EMBL/GenBank/DDBJ whole genome shotgun (WGS) entry which is preliminary data.</text>
</comment>
<proteinExistence type="predicted"/>
<keyword evidence="5" id="KW-0067">ATP-binding</keyword>
<dbReference type="InterPro" id="IPR000713">
    <property type="entry name" value="Mur_ligase_N"/>
</dbReference>
<evidence type="ECO:0000256" key="1">
    <source>
        <dbReference type="ARBA" id="ARBA00022490"/>
    </source>
</evidence>
<name>A0A9D1CXZ2_9FIRM</name>
<dbReference type="GO" id="GO:0047480">
    <property type="term" value="F:UDP-N-acetylmuramoyl-tripeptide-D-alanyl-D-alanine ligase activity"/>
    <property type="evidence" value="ECO:0007669"/>
    <property type="project" value="InterPro"/>
</dbReference>
<protein>
    <submittedName>
        <fullName evidence="12">UDP-N-acetylmuramoyl-tripeptide--D-alanyl-D-alanine ligase</fullName>
    </submittedName>
</protein>
<dbReference type="InterPro" id="IPR036565">
    <property type="entry name" value="Mur-like_cat_sf"/>
</dbReference>
<dbReference type="InterPro" id="IPR051046">
    <property type="entry name" value="MurCDEF_CellWall_CoF430Synth"/>
</dbReference>
<dbReference type="Pfam" id="PF08245">
    <property type="entry name" value="Mur_ligase_M"/>
    <property type="match status" value="1"/>
</dbReference>
<keyword evidence="7" id="KW-0573">Peptidoglycan synthesis</keyword>
<reference evidence="12" key="1">
    <citation type="submission" date="2020-10" db="EMBL/GenBank/DDBJ databases">
        <authorList>
            <person name="Gilroy R."/>
        </authorList>
    </citation>
    <scope>NUCLEOTIDE SEQUENCE</scope>
    <source>
        <strain evidence="12">CHK147-3167</strain>
    </source>
</reference>
<dbReference type="Gene3D" id="3.90.190.20">
    <property type="entry name" value="Mur ligase, C-terminal domain"/>
    <property type="match status" value="1"/>
</dbReference>
<dbReference type="InterPro" id="IPR013221">
    <property type="entry name" value="Mur_ligase_cen"/>
</dbReference>
<gene>
    <name evidence="12" type="ORF">IAB27_01020</name>
</gene>
<keyword evidence="3" id="KW-0132">Cell division</keyword>
<dbReference type="NCBIfam" id="TIGR01143">
    <property type="entry name" value="murF"/>
    <property type="match status" value="1"/>
</dbReference>
<dbReference type="GO" id="GO:0009252">
    <property type="term" value="P:peptidoglycan biosynthetic process"/>
    <property type="evidence" value="ECO:0007669"/>
    <property type="project" value="UniProtKB-KW"/>
</dbReference>
<dbReference type="AlphaFoldDB" id="A0A9D1CXZ2"/>
<dbReference type="Pfam" id="PF01225">
    <property type="entry name" value="Mur_ligase"/>
    <property type="match status" value="1"/>
</dbReference>
<dbReference type="PANTHER" id="PTHR43024:SF1">
    <property type="entry name" value="UDP-N-ACETYLMURAMOYL-TRIPEPTIDE--D-ALANYL-D-ALANINE LIGASE"/>
    <property type="match status" value="1"/>
</dbReference>
<dbReference type="InterPro" id="IPR036615">
    <property type="entry name" value="Mur_ligase_C_dom_sf"/>
</dbReference>
<dbReference type="GO" id="GO:0008360">
    <property type="term" value="P:regulation of cell shape"/>
    <property type="evidence" value="ECO:0007669"/>
    <property type="project" value="UniProtKB-KW"/>
</dbReference>
<keyword evidence="8" id="KW-0131">Cell cycle</keyword>
<evidence type="ECO:0000256" key="2">
    <source>
        <dbReference type="ARBA" id="ARBA00022598"/>
    </source>
</evidence>
<dbReference type="SUPFAM" id="SSF53623">
    <property type="entry name" value="MurD-like peptide ligases, catalytic domain"/>
    <property type="match status" value="1"/>
</dbReference>
<sequence>MNLSKLAEITNGKIYNNQTINIKNIKIDSNQITEGDLFIAIIGQSKDGHDYIESAIKNGASAVITSKEIPNQIPYIKVADVTIALGQIASYIKEVSHAKLIAITGSTGKTTTKELVYSLLKNKYSVLKTDKNQNNHIGVPLTLLKIKNEDFCIVEMGMNHLGEISYLSKLAKPDLAVITNIGSSHIGNLGSKENILKAKLEIKDGLKGDLIVSGDDSYLNKISAIKVGFNDGNDFKAYNLETNLMRSSFWINYQNEEYQIKVNLPAHLIDDVLISIYIALKYEINIQDIITTLENFQNIGMRLTVKKINTNTIISDCYNSSFESLTGDLTMLIPNKQKKLLILGDIAEAGKFSKTIHENLKPFIEKLQNYELILIGPEMMNLQINKAKHFKNYEEALIYLKNKEIKNTLILIKGSRIMKLENISDFFLESKRP</sequence>
<evidence type="ECO:0000256" key="9">
    <source>
        <dbReference type="ARBA" id="ARBA00023316"/>
    </source>
</evidence>
<evidence type="ECO:0000259" key="11">
    <source>
        <dbReference type="Pfam" id="PF08245"/>
    </source>
</evidence>
<dbReference type="SUPFAM" id="SSF63418">
    <property type="entry name" value="MurE/MurF N-terminal domain"/>
    <property type="match status" value="1"/>
</dbReference>
<evidence type="ECO:0000256" key="6">
    <source>
        <dbReference type="ARBA" id="ARBA00022960"/>
    </source>
</evidence>
<evidence type="ECO:0000256" key="5">
    <source>
        <dbReference type="ARBA" id="ARBA00022840"/>
    </source>
</evidence>
<organism evidence="12 13">
    <name type="scientific">Candidatus Coprosoma intestinipullorum</name>
    <dbReference type="NCBI Taxonomy" id="2840752"/>
    <lineage>
        <taxon>Bacteria</taxon>
        <taxon>Bacillati</taxon>
        <taxon>Bacillota</taxon>
        <taxon>Bacillota incertae sedis</taxon>
        <taxon>Candidatus Coprosoma</taxon>
    </lineage>
</organism>
<reference evidence="12" key="2">
    <citation type="journal article" date="2021" name="PeerJ">
        <title>Extensive microbial diversity within the chicken gut microbiome revealed by metagenomics and culture.</title>
        <authorList>
            <person name="Gilroy R."/>
            <person name="Ravi A."/>
            <person name="Getino M."/>
            <person name="Pursley I."/>
            <person name="Horton D.L."/>
            <person name="Alikhan N.F."/>
            <person name="Baker D."/>
            <person name="Gharbi K."/>
            <person name="Hall N."/>
            <person name="Watson M."/>
            <person name="Adriaenssens E.M."/>
            <person name="Foster-Nyarko E."/>
            <person name="Jarju S."/>
            <person name="Secka A."/>
            <person name="Antonio M."/>
            <person name="Oren A."/>
            <person name="Chaudhuri R.R."/>
            <person name="La Ragione R."/>
            <person name="Hildebrand F."/>
            <person name="Pallen M.J."/>
        </authorList>
    </citation>
    <scope>NUCLEOTIDE SEQUENCE</scope>
    <source>
        <strain evidence="12">CHK147-3167</strain>
    </source>
</reference>
<accession>A0A9D1CXZ2</accession>
<evidence type="ECO:0000313" key="12">
    <source>
        <dbReference type="EMBL" id="HIQ90197.1"/>
    </source>
</evidence>
<keyword evidence="4" id="KW-0547">Nucleotide-binding</keyword>
<dbReference type="GO" id="GO:0051301">
    <property type="term" value="P:cell division"/>
    <property type="evidence" value="ECO:0007669"/>
    <property type="project" value="UniProtKB-KW"/>
</dbReference>
<dbReference type="GO" id="GO:0005524">
    <property type="term" value="F:ATP binding"/>
    <property type="evidence" value="ECO:0007669"/>
    <property type="project" value="UniProtKB-KW"/>
</dbReference>
<dbReference type="Gene3D" id="3.40.1190.10">
    <property type="entry name" value="Mur-like, catalytic domain"/>
    <property type="match status" value="1"/>
</dbReference>
<dbReference type="PANTHER" id="PTHR43024">
    <property type="entry name" value="UDP-N-ACETYLMURAMOYL-TRIPEPTIDE--D-ALANYL-D-ALANINE LIGASE"/>
    <property type="match status" value="1"/>
</dbReference>
<dbReference type="EMBL" id="DVFV01000024">
    <property type="protein sequence ID" value="HIQ90197.1"/>
    <property type="molecule type" value="Genomic_DNA"/>
</dbReference>
<evidence type="ECO:0000313" key="13">
    <source>
        <dbReference type="Proteomes" id="UP000886786"/>
    </source>
</evidence>